<name>A0A5P2H744_9BURK</name>
<reference evidence="1 2" key="1">
    <citation type="submission" date="2019-09" db="EMBL/GenBank/DDBJ databases">
        <title>FDA dAtabase for Regulatory Grade micrObial Sequences (FDA-ARGOS): Supporting development and validation of Infectious Disease Dx tests.</title>
        <authorList>
            <person name="Sciortino C."/>
            <person name="Tallon L."/>
            <person name="Sadzewicz L."/>
            <person name="Vavikolanu K."/>
            <person name="Mehta A."/>
            <person name="Aluvathingal J."/>
            <person name="Nadendla S."/>
            <person name="Nandy P."/>
            <person name="Geyer C."/>
            <person name="Yan Y."/>
            <person name="Sichtig H."/>
        </authorList>
    </citation>
    <scope>NUCLEOTIDE SEQUENCE [LARGE SCALE GENOMIC DNA]</scope>
    <source>
        <strain evidence="1 2">FDAARGOS_664</strain>
        <plasmid evidence="1 2">unnamed1</plasmid>
    </source>
</reference>
<geneLocation type="plasmid" evidence="1">
    <name>unnamed1</name>
</geneLocation>
<dbReference type="Proteomes" id="UP000322822">
    <property type="component" value="Plasmid unnamed1"/>
</dbReference>
<protein>
    <submittedName>
        <fullName evidence="1">Uncharacterized protein</fullName>
    </submittedName>
</protein>
<gene>
    <name evidence="1" type="ORF">FOB72_17730</name>
</gene>
<proteinExistence type="predicted"/>
<dbReference type="OrthoDB" id="8969159at2"/>
<dbReference type="AlphaFoldDB" id="A0A5P2H744"/>
<keyword evidence="1" id="KW-0614">Plasmid</keyword>
<accession>A0A5P2H744</accession>
<evidence type="ECO:0000313" key="1">
    <source>
        <dbReference type="EMBL" id="QET03997.1"/>
    </source>
</evidence>
<evidence type="ECO:0000313" key="2">
    <source>
        <dbReference type="Proteomes" id="UP000322822"/>
    </source>
</evidence>
<sequence>MTALLHPHIVKAIYRQAIDPSASDGEGDAWWSEVGAELSGVLAARTLSEAAAIITWWHHDWSSVGDTARAAARRIRSAGVKARA</sequence>
<dbReference type="EMBL" id="CP044066">
    <property type="protein sequence ID" value="QET03997.1"/>
    <property type="molecule type" value="Genomic_DNA"/>
</dbReference>
<organism evidence="1 2">
    <name type="scientific">Cupriavidus pauculus</name>
    <dbReference type="NCBI Taxonomy" id="82633"/>
    <lineage>
        <taxon>Bacteria</taxon>
        <taxon>Pseudomonadati</taxon>
        <taxon>Pseudomonadota</taxon>
        <taxon>Betaproteobacteria</taxon>
        <taxon>Burkholderiales</taxon>
        <taxon>Burkholderiaceae</taxon>
        <taxon>Cupriavidus</taxon>
    </lineage>
</organism>